<evidence type="ECO:0000256" key="1">
    <source>
        <dbReference type="ARBA" id="ARBA00022723"/>
    </source>
</evidence>
<reference evidence="5 6" key="1">
    <citation type="submission" date="2024-01" db="EMBL/GenBank/DDBJ databases">
        <title>The genomes of 5 underutilized Papilionoideae crops provide insights into root nodulation and disease resistance.</title>
        <authorList>
            <person name="Yuan L."/>
        </authorList>
    </citation>
    <scope>NUCLEOTIDE SEQUENCE [LARGE SCALE GENOMIC DNA]</scope>
    <source>
        <strain evidence="5">LY-2023</strain>
        <tissue evidence="5">Leaf</tissue>
    </source>
</reference>
<dbReference type="Proteomes" id="UP001359559">
    <property type="component" value="Unassembled WGS sequence"/>
</dbReference>
<dbReference type="GO" id="GO:0008270">
    <property type="term" value="F:zinc ion binding"/>
    <property type="evidence" value="ECO:0007669"/>
    <property type="project" value="UniProtKB-KW"/>
</dbReference>
<keyword evidence="3" id="KW-0862">Zinc</keyword>
<evidence type="ECO:0000259" key="4">
    <source>
        <dbReference type="Pfam" id="PF05131"/>
    </source>
</evidence>
<evidence type="ECO:0000256" key="3">
    <source>
        <dbReference type="ARBA" id="ARBA00022833"/>
    </source>
</evidence>
<dbReference type="GO" id="GO:0007032">
    <property type="term" value="P:endosome organization"/>
    <property type="evidence" value="ECO:0007669"/>
    <property type="project" value="TreeGrafter"/>
</dbReference>
<keyword evidence="2" id="KW-0863">Zinc-finger</keyword>
<comment type="caution">
    <text evidence="5">The sequence shown here is derived from an EMBL/GenBank/DDBJ whole genome shotgun (WGS) entry which is preliminary data.</text>
</comment>
<evidence type="ECO:0000313" key="5">
    <source>
        <dbReference type="EMBL" id="KAK7292618.1"/>
    </source>
</evidence>
<name>A0AAN9J7B0_CLITE</name>
<dbReference type="GO" id="GO:0030897">
    <property type="term" value="C:HOPS complex"/>
    <property type="evidence" value="ECO:0007669"/>
    <property type="project" value="TreeGrafter"/>
</dbReference>
<dbReference type="InterPro" id="IPR007810">
    <property type="entry name" value="Pep3/Vps18_beta-prop"/>
</dbReference>
<proteinExistence type="predicted"/>
<dbReference type="PANTHER" id="PTHR23323">
    <property type="entry name" value="VACUOLAR PROTEIN SORTING-ASSOCIATED PROTEIN"/>
    <property type="match status" value="1"/>
</dbReference>
<dbReference type="AlphaFoldDB" id="A0AAN9J7B0"/>
<organism evidence="5 6">
    <name type="scientific">Clitoria ternatea</name>
    <name type="common">Butterfly pea</name>
    <dbReference type="NCBI Taxonomy" id="43366"/>
    <lineage>
        <taxon>Eukaryota</taxon>
        <taxon>Viridiplantae</taxon>
        <taxon>Streptophyta</taxon>
        <taxon>Embryophyta</taxon>
        <taxon>Tracheophyta</taxon>
        <taxon>Spermatophyta</taxon>
        <taxon>Magnoliopsida</taxon>
        <taxon>eudicotyledons</taxon>
        <taxon>Gunneridae</taxon>
        <taxon>Pentapetalae</taxon>
        <taxon>rosids</taxon>
        <taxon>fabids</taxon>
        <taxon>Fabales</taxon>
        <taxon>Fabaceae</taxon>
        <taxon>Papilionoideae</taxon>
        <taxon>50 kb inversion clade</taxon>
        <taxon>NPAAA clade</taxon>
        <taxon>indigoferoid/millettioid clade</taxon>
        <taxon>Phaseoleae</taxon>
        <taxon>Clitoria</taxon>
    </lineage>
</organism>
<keyword evidence="1" id="KW-0479">Metal-binding</keyword>
<protein>
    <recommendedName>
        <fullName evidence="4">Pep3/Vps18 beta-propeller domain-containing protein</fullName>
    </recommendedName>
</protein>
<dbReference type="GO" id="GO:0048284">
    <property type="term" value="P:organelle fusion"/>
    <property type="evidence" value="ECO:0007669"/>
    <property type="project" value="TreeGrafter"/>
</dbReference>
<dbReference type="PANTHER" id="PTHR23323:SF26">
    <property type="entry name" value="VACUOLAR PROTEIN SORTING-ASSOCIATED PROTEIN 18 HOMOLOG"/>
    <property type="match status" value="1"/>
</dbReference>
<dbReference type="GO" id="GO:0006904">
    <property type="term" value="P:vesicle docking involved in exocytosis"/>
    <property type="evidence" value="ECO:0007669"/>
    <property type="project" value="TreeGrafter"/>
</dbReference>
<feature type="domain" description="Pep3/Vps18 beta-propeller" evidence="4">
    <location>
        <begin position="66"/>
        <end position="409"/>
    </location>
</feature>
<sequence>MVSILPPICEFLFLNPVVGIGGSGALRAVTEAPEFPREKAINLPLAIIKMDQGRQVFTVDLLERYAAKGRGVITCMAAGNDVIVIGTSRGWVIRHDFGVGDSHEIDLSAGRPGDQSIHRVFVDPGGSHCIATVVGPGGAETFYTHAKWTKPRVLSKLKGLVVNAVAWNRQQITEFSTKEVILGTENGQLHELAVDEKDKKEKYIKFLFELTELPEAFMGLQMETATIINGTRYYVMAVTPTRLYSFTGFGLLETVFSSYLDRTVHFMELPGDIPNSELHFYIKQRRAAHFAWLSGAGIYHGGLNFGGQHSGSSGNENFIENKALLDYFKLSEASDVVKPSSMALSEFHFLLLLGNKVKVVNRISENIIEELQFDQTSDSASKGIIGLCSDATAGLFYAYDQNSIFQVSINDEGRDMWKVYLDMKEYAAALANCRDPFQRDQVYLVQAETAFSSKDYFRAASFYAKKKKELCKGVYSSHTGIKPVLH</sequence>
<dbReference type="EMBL" id="JAYKXN010000004">
    <property type="protein sequence ID" value="KAK7292618.1"/>
    <property type="molecule type" value="Genomic_DNA"/>
</dbReference>
<dbReference type="Pfam" id="PF05131">
    <property type="entry name" value="Pep3_Vps18"/>
    <property type="match status" value="1"/>
</dbReference>
<evidence type="ECO:0000256" key="2">
    <source>
        <dbReference type="ARBA" id="ARBA00022771"/>
    </source>
</evidence>
<dbReference type="GO" id="GO:0030674">
    <property type="term" value="F:protein-macromolecule adaptor activity"/>
    <property type="evidence" value="ECO:0007669"/>
    <property type="project" value="TreeGrafter"/>
</dbReference>
<evidence type="ECO:0000313" key="6">
    <source>
        <dbReference type="Proteomes" id="UP001359559"/>
    </source>
</evidence>
<accession>A0AAN9J7B0</accession>
<dbReference type="GO" id="GO:0005768">
    <property type="term" value="C:endosome"/>
    <property type="evidence" value="ECO:0007669"/>
    <property type="project" value="TreeGrafter"/>
</dbReference>
<dbReference type="GO" id="GO:0007033">
    <property type="term" value="P:vacuole organization"/>
    <property type="evidence" value="ECO:0007669"/>
    <property type="project" value="TreeGrafter"/>
</dbReference>
<keyword evidence="6" id="KW-1185">Reference proteome</keyword>
<gene>
    <name evidence="5" type="ORF">RJT34_15469</name>
</gene>